<evidence type="ECO:0000256" key="1">
    <source>
        <dbReference type="SAM" id="Phobius"/>
    </source>
</evidence>
<dbReference type="Proteomes" id="UP000184423">
    <property type="component" value="Unassembled WGS sequence"/>
</dbReference>
<keyword evidence="4" id="KW-1185">Reference proteome</keyword>
<feature type="domain" description="Heparan-alpha-glucosaminide N-acetyltransferase catalytic" evidence="2">
    <location>
        <begin position="1"/>
        <end position="195"/>
    </location>
</feature>
<gene>
    <name evidence="3" type="ORF">SAMN02746091_00484</name>
</gene>
<feature type="transmembrane region" description="Helical" evidence="1">
    <location>
        <begin position="84"/>
        <end position="114"/>
    </location>
</feature>
<proteinExistence type="predicted"/>
<name>A0A1M4TUM5_9CLOT</name>
<evidence type="ECO:0000313" key="4">
    <source>
        <dbReference type="Proteomes" id="UP000184423"/>
    </source>
</evidence>
<evidence type="ECO:0000313" key="3">
    <source>
        <dbReference type="EMBL" id="SHE48143.1"/>
    </source>
</evidence>
<keyword evidence="1" id="KW-0812">Transmembrane</keyword>
<keyword evidence="1" id="KW-0472">Membrane</keyword>
<accession>A0A1M4TUM5</accession>
<organism evidence="3 4">
    <name type="scientific">Caloramator proteoclasticus DSM 10124</name>
    <dbReference type="NCBI Taxonomy" id="1121262"/>
    <lineage>
        <taxon>Bacteria</taxon>
        <taxon>Bacillati</taxon>
        <taxon>Bacillota</taxon>
        <taxon>Clostridia</taxon>
        <taxon>Eubacteriales</taxon>
        <taxon>Clostridiaceae</taxon>
        <taxon>Caloramator</taxon>
    </lineage>
</organism>
<dbReference type="EMBL" id="FQVG01000005">
    <property type="protein sequence ID" value="SHE48143.1"/>
    <property type="molecule type" value="Genomic_DNA"/>
</dbReference>
<sequence>MVIFHIVYDLNEFMGIDINYEVGFWCYIGKVSGLLFIIVAGISSNLGKSPIKKALKLYIFASIITIISFIFFKEEYIRFGILHFLATMTLLSVVLNKLNTYWLILIQLISYFLYRITQSIKITNPFLIPFGFTYYGFVSVDYYPIFPYIIYYILGIFIFRLVYKRGNRILPFEVKSKCIEFISRRSLEIYLLHQPLILAILYSIKLLQKLTFLA</sequence>
<feature type="transmembrane region" description="Helical" evidence="1">
    <location>
        <begin position="54"/>
        <end position="72"/>
    </location>
</feature>
<keyword evidence="1" id="KW-1133">Transmembrane helix</keyword>
<dbReference type="InterPro" id="IPR012429">
    <property type="entry name" value="HGSNAT_cat"/>
</dbReference>
<dbReference type="Pfam" id="PF07786">
    <property type="entry name" value="HGSNAT_cat"/>
    <property type="match status" value="1"/>
</dbReference>
<evidence type="ECO:0000259" key="2">
    <source>
        <dbReference type="Pfam" id="PF07786"/>
    </source>
</evidence>
<dbReference type="AlphaFoldDB" id="A0A1M4TUM5"/>
<reference evidence="4" key="1">
    <citation type="submission" date="2016-11" db="EMBL/GenBank/DDBJ databases">
        <authorList>
            <person name="Varghese N."/>
            <person name="Submissions S."/>
        </authorList>
    </citation>
    <scope>NUCLEOTIDE SEQUENCE [LARGE SCALE GENOMIC DNA]</scope>
    <source>
        <strain evidence="4">DSM 10124</strain>
    </source>
</reference>
<protein>
    <recommendedName>
        <fullName evidence="2">Heparan-alpha-glucosaminide N-acetyltransferase catalytic domain-containing protein</fullName>
    </recommendedName>
</protein>
<dbReference type="RefSeq" id="WP_084106435.1">
    <property type="nucleotide sequence ID" value="NZ_FQVG01000005.1"/>
</dbReference>
<feature type="transmembrane region" description="Helical" evidence="1">
    <location>
        <begin position="22"/>
        <end position="42"/>
    </location>
</feature>